<accession>A0A7C9J1A5</accession>
<dbReference type="Pfam" id="PF07971">
    <property type="entry name" value="Glyco_hydro_92"/>
    <property type="match status" value="1"/>
</dbReference>
<proteinExistence type="predicted"/>
<evidence type="ECO:0000256" key="1">
    <source>
        <dbReference type="SAM" id="MobiDB-lite"/>
    </source>
</evidence>
<gene>
    <name evidence="4" type="ORF">GT755_04375</name>
</gene>
<evidence type="ECO:0000259" key="2">
    <source>
        <dbReference type="Pfam" id="PF07971"/>
    </source>
</evidence>
<sequence>MLDNVDPFIGTAATDLPPAGGLAATWWWPKPQVGNTHPGATSPLGMVSACAYSGAYPTGYGRYAKNTEGVPEEMFDRLQASGFTHFQQSGTGAIRKYYNYVRVTPMVQPLDDLGQSWSLSDEEASPGYYAATLDTGVRCEVTVGQKVAVHRYTFPRHSSARVVVDLSCGGLAIDLGRTVPLRAQVENIGHGQVQGTVVMEGVPLSVYVDVDAPGWRQMLWYDRRLIDGGTRLDFDSIRHTTLRPFGMLYMGPTRAGQTIEVRMGFSLRGCDQAKRNLERECGLGQPSFDIVKLRTRARWSDHLDRVKVDGGTPARQTVYATALYHSLIKPCIVDDESPFWPSNGPYAFDVCTMWDIYKTQLPLLMAIAPERASGLLESLIRVCEEEGNFPIGYRMARGADRFFRQGSALAHTALADAHALDLDGIEWSWALVHMADDLRRMYGEDFFEHGVVHPITHTLDLAYGHHLTAQLARALNDTRLADDLARRAHGWVNAFDPGTGLLRDSEFYEGGKWNYSFRLLHDMAARIALAGGDAGFIGKLDQFFGYGAAPVKQAGRRPQQAEMAAGYALNRFEGLNNEPDMEAPWAYHYAGRPDRTAEVVHSALTWQFGTGPGGLPGNDDSGGLSSWYIWASLGLFPVAGQNLFLVNAPAFERAALRVREGEFVIETSGHKEAPISSDGAEREPPVQYVQSATLNGRPLDAAHLTAATVHRGGRLHLRLGPEPSGWGRGVRPPSLSDSPALSEETR</sequence>
<evidence type="ECO:0000313" key="4">
    <source>
        <dbReference type="EMBL" id="NAS20920.1"/>
    </source>
</evidence>
<dbReference type="GO" id="GO:0030246">
    <property type="term" value="F:carbohydrate binding"/>
    <property type="evidence" value="ECO:0007669"/>
    <property type="project" value="InterPro"/>
</dbReference>
<feature type="domain" description="Glycosyl hydrolase family 92" evidence="2">
    <location>
        <begin position="272"/>
        <end position="720"/>
    </location>
</feature>
<dbReference type="RefSeq" id="WP_161478673.1">
    <property type="nucleotide sequence ID" value="NZ_WXEW01000001.1"/>
</dbReference>
<dbReference type="Pfam" id="PF17678">
    <property type="entry name" value="Glyco_hydro_92N"/>
    <property type="match status" value="1"/>
</dbReference>
<dbReference type="PANTHER" id="PTHR12143">
    <property type="entry name" value="PEPTIDE N-GLYCANASE PNGASE -RELATED"/>
    <property type="match status" value="1"/>
</dbReference>
<protein>
    <submittedName>
        <fullName evidence="4">Glycoside hydrolase</fullName>
    </submittedName>
</protein>
<keyword evidence="4" id="KW-0378">Hydrolase</keyword>
<dbReference type="Gene3D" id="1.20.1050.60">
    <property type="entry name" value="alpha-1,2-mannosidase"/>
    <property type="match status" value="1"/>
</dbReference>
<feature type="region of interest" description="Disordered" evidence="1">
    <location>
        <begin position="716"/>
        <end position="746"/>
    </location>
</feature>
<dbReference type="InterPro" id="IPR041371">
    <property type="entry name" value="GH92_N"/>
</dbReference>
<dbReference type="GO" id="GO:0000224">
    <property type="term" value="F:peptide-N4-(N-acetyl-beta-glucosaminyl)asparagine amidase activity"/>
    <property type="evidence" value="ECO:0007669"/>
    <property type="project" value="TreeGrafter"/>
</dbReference>
<feature type="domain" description="Glycosyl hydrolase family 92 N-terminal" evidence="3">
    <location>
        <begin position="5"/>
        <end position="266"/>
    </location>
</feature>
<organism evidence="4 5">
    <name type="scientific">Herbidospora solisilvae</name>
    <dbReference type="NCBI Taxonomy" id="2696284"/>
    <lineage>
        <taxon>Bacteria</taxon>
        <taxon>Bacillati</taxon>
        <taxon>Actinomycetota</taxon>
        <taxon>Actinomycetes</taxon>
        <taxon>Streptosporangiales</taxon>
        <taxon>Streptosporangiaceae</taxon>
        <taxon>Herbidospora</taxon>
    </lineage>
</organism>
<comment type="caution">
    <text evidence="4">The sequence shown here is derived from an EMBL/GenBank/DDBJ whole genome shotgun (WGS) entry which is preliminary data.</text>
</comment>
<dbReference type="Proteomes" id="UP000479526">
    <property type="component" value="Unassembled WGS sequence"/>
</dbReference>
<dbReference type="Gene3D" id="3.30.2080.10">
    <property type="entry name" value="GH92 mannosidase domain"/>
    <property type="match status" value="1"/>
</dbReference>
<dbReference type="Gene3D" id="2.70.98.10">
    <property type="match status" value="1"/>
</dbReference>
<name>A0A7C9J1A5_9ACTN</name>
<keyword evidence="5" id="KW-1185">Reference proteome</keyword>
<evidence type="ECO:0000313" key="5">
    <source>
        <dbReference type="Proteomes" id="UP000479526"/>
    </source>
</evidence>
<dbReference type="GO" id="GO:0005829">
    <property type="term" value="C:cytosol"/>
    <property type="evidence" value="ECO:0007669"/>
    <property type="project" value="TreeGrafter"/>
</dbReference>
<dbReference type="GO" id="GO:0005975">
    <property type="term" value="P:carbohydrate metabolic process"/>
    <property type="evidence" value="ECO:0007669"/>
    <property type="project" value="InterPro"/>
</dbReference>
<dbReference type="Gene3D" id="1.20.1610.10">
    <property type="entry name" value="alpha-1,2-mannosidases domains"/>
    <property type="match status" value="1"/>
</dbReference>
<dbReference type="InterPro" id="IPR014718">
    <property type="entry name" value="GH-type_carb-bd"/>
</dbReference>
<dbReference type="SUPFAM" id="SSF48208">
    <property type="entry name" value="Six-hairpin glycosidases"/>
    <property type="match status" value="1"/>
</dbReference>
<dbReference type="InterPro" id="IPR050883">
    <property type="entry name" value="PNGase"/>
</dbReference>
<dbReference type="GO" id="GO:0006516">
    <property type="term" value="P:glycoprotein catabolic process"/>
    <property type="evidence" value="ECO:0007669"/>
    <property type="project" value="TreeGrafter"/>
</dbReference>
<reference evidence="4 5" key="1">
    <citation type="submission" date="2020-01" db="EMBL/GenBank/DDBJ databases">
        <title>Herbidospora sp. NEAU-GS84 nov., a novel actinomycete isolated from soil.</title>
        <authorList>
            <person name="Han L."/>
        </authorList>
    </citation>
    <scope>NUCLEOTIDE SEQUENCE [LARGE SCALE GENOMIC DNA]</scope>
    <source>
        <strain evidence="4 5">NEAU-GS84</strain>
    </source>
</reference>
<dbReference type="InterPro" id="IPR008928">
    <property type="entry name" value="6-hairpin_glycosidase_sf"/>
</dbReference>
<dbReference type="PANTHER" id="PTHR12143:SF43">
    <property type="entry name" value="PUTATIVE-RELATED"/>
    <property type="match status" value="1"/>
</dbReference>
<dbReference type="EMBL" id="WXEW01000001">
    <property type="protein sequence ID" value="NAS20920.1"/>
    <property type="molecule type" value="Genomic_DNA"/>
</dbReference>
<dbReference type="AlphaFoldDB" id="A0A7C9J1A5"/>
<evidence type="ECO:0000259" key="3">
    <source>
        <dbReference type="Pfam" id="PF17678"/>
    </source>
</evidence>
<dbReference type="InterPro" id="IPR012939">
    <property type="entry name" value="Glyco_hydro_92"/>
</dbReference>